<evidence type="ECO:0000313" key="4">
    <source>
        <dbReference type="Proteomes" id="UP000007799"/>
    </source>
</evidence>
<proteinExistence type="predicted"/>
<dbReference type="PANTHER" id="PTHR11538:SF26">
    <property type="entry name" value="FERREDOXIN-FOLD ANTICODON-BINDING DOMAIN-CONTAINING PROTEIN 1"/>
    <property type="match status" value="1"/>
</dbReference>
<evidence type="ECO:0000259" key="2">
    <source>
        <dbReference type="Pfam" id="PF10354"/>
    </source>
</evidence>
<feature type="region of interest" description="Disordered" evidence="1">
    <location>
        <begin position="29"/>
        <end position="76"/>
    </location>
</feature>
<dbReference type="KEGG" id="sre:PTSG_01172"/>
<dbReference type="AlphaFoldDB" id="F2U105"/>
<feature type="domain" description="25S rRNA (uridine-N(3))-methyltransferase BMT5-like" evidence="2">
    <location>
        <begin position="82"/>
        <end position="264"/>
    </location>
</feature>
<evidence type="ECO:0000313" key="3">
    <source>
        <dbReference type="EMBL" id="EGD80579.1"/>
    </source>
</evidence>
<dbReference type="OrthoDB" id="347018at2759"/>
<feature type="compositionally biased region" description="Low complexity" evidence="1">
    <location>
        <begin position="47"/>
        <end position="65"/>
    </location>
</feature>
<dbReference type="STRING" id="946362.F2U105"/>
<accession>F2U105</accession>
<dbReference type="PANTHER" id="PTHR11538">
    <property type="entry name" value="PHENYLALANYL-TRNA SYNTHETASE"/>
    <property type="match status" value="1"/>
</dbReference>
<dbReference type="eggNOG" id="KOG4174">
    <property type="taxonomic scope" value="Eukaryota"/>
</dbReference>
<dbReference type="GO" id="GO:0070475">
    <property type="term" value="P:rRNA base methylation"/>
    <property type="evidence" value="ECO:0007669"/>
    <property type="project" value="InterPro"/>
</dbReference>
<dbReference type="GO" id="GO:0070042">
    <property type="term" value="F:rRNA (uridine-N3-)-methyltransferase activity"/>
    <property type="evidence" value="ECO:0007669"/>
    <property type="project" value="InterPro"/>
</dbReference>
<evidence type="ECO:0000256" key="1">
    <source>
        <dbReference type="SAM" id="MobiDB-lite"/>
    </source>
</evidence>
<dbReference type="InterPro" id="IPR019446">
    <property type="entry name" value="BMT5-like"/>
</dbReference>
<dbReference type="Pfam" id="PF10354">
    <property type="entry name" value="BMT5-like"/>
    <property type="match status" value="1"/>
</dbReference>
<gene>
    <name evidence="3" type="ORF">PTSG_01172</name>
</gene>
<dbReference type="InParanoid" id="F2U105"/>
<protein>
    <recommendedName>
        <fullName evidence="2">25S rRNA (uridine-N(3))-methyltransferase BMT5-like domain-containing protein</fullName>
    </recommendedName>
</protein>
<dbReference type="Proteomes" id="UP000007799">
    <property type="component" value="Unassembled WGS sequence"/>
</dbReference>
<sequence>MMTGGSMKLDTVCFAQQGLLCCYDSDGGGDSDTEGADGRHEAARGVQQQQQRQQQQQTQKQQQQQNSTHKTQLGGNENHRVLILGDGNLSFAHSVATRLLDAAAESSQPAKIVATTYDTEDMLLDRHPDSVTHLLALRAMPELVNVQTGVDATNIASTLDTQAAGHDVFDEIVFTFPHVGGKCPIGHNRDLLCGFFASAKCCLAPRGVICLTLAVGQGGTSFDAIKRPRKGDHWQAVELAATSEFRLVGARPFLAHEFKHYTCSGRRSTARTFRTDGATTLFFTHNPPPIKDDGQRHDGIDHNSFPVSLQAPSLESSPHFEPAHDESYARASALPLVRLVISLFQHCWHPTPDTKMTVLNVTQPDQPLFAG</sequence>
<dbReference type="RefSeq" id="XP_004997140.1">
    <property type="nucleotide sequence ID" value="XM_004997083.1"/>
</dbReference>
<keyword evidence="4" id="KW-1185">Reference proteome</keyword>
<dbReference type="GO" id="GO:0005737">
    <property type="term" value="C:cytoplasm"/>
    <property type="evidence" value="ECO:0007669"/>
    <property type="project" value="TreeGrafter"/>
</dbReference>
<name>F2U105_SALR5</name>
<organism evidence="4">
    <name type="scientific">Salpingoeca rosetta (strain ATCC 50818 / BSB-021)</name>
    <dbReference type="NCBI Taxonomy" id="946362"/>
    <lineage>
        <taxon>Eukaryota</taxon>
        <taxon>Choanoflagellata</taxon>
        <taxon>Craspedida</taxon>
        <taxon>Salpingoecidae</taxon>
        <taxon>Salpingoeca</taxon>
    </lineage>
</organism>
<dbReference type="GeneID" id="16077735"/>
<dbReference type="EMBL" id="GL832958">
    <property type="protein sequence ID" value="EGD80579.1"/>
    <property type="molecule type" value="Genomic_DNA"/>
</dbReference>
<reference evidence="3" key="1">
    <citation type="submission" date="2009-08" db="EMBL/GenBank/DDBJ databases">
        <title>Annotation of Salpingoeca rosetta.</title>
        <authorList>
            <consortium name="The Broad Institute Genome Sequencing Platform"/>
            <person name="Russ C."/>
            <person name="Cuomo C."/>
            <person name="Burger G."/>
            <person name="Gray M.W."/>
            <person name="Holland P.W.H."/>
            <person name="King N."/>
            <person name="Lang F.B.F."/>
            <person name="Roger A.J."/>
            <person name="Ruiz-Trillo I."/>
            <person name="Young S.K."/>
            <person name="Zeng Q."/>
            <person name="Gargeya S."/>
            <person name="Alvarado L."/>
            <person name="Berlin A."/>
            <person name="Chapman S.B."/>
            <person name="Chen Z."/>
            <person name="Freedman E."/>
            <person name="Gellesch M."/>
            <person name="Goldberg J."/>
            <person name="Griggs A."/>
            <person name="Gujja S."/>
            <person name="Heilman E."/>
            <person name="Heiman D."/>
            <person name="Howarth C."/>
            <person name="Mehta T."/>
            <person name="Neiman D."/>
            <person name="Pearson M."/>
            <person name="Roberts A."/>
            <person name="Saif S."/>
            <person name="Shea T."/>
            <person name="Shenoy N."/>
            <person name="Sisk P."/>
            <person name="Stolte C."/>
            <person name="Sykes S."/>
            <person name="White J."/>
            <person name="Yandava C."/>
            <person name="Haas B."/>
            <person name="Nusbaum C."/>
            <person name="Birren B."/>
        </authorList>
    </citation>
    <scope>NUCLEOTIDE SEQUENCE [LARGE SCALE GENOMIC DNA]</scope>
    <source>
        <strain evidence="3">ATCC 50818</strain>
    </source>
</reference>
<feature type="compositionally biased region" description="Polar residues" evidence="1">
    <location>
        <begin position="66"/>
        <end position="75"/>
    </location>
</feature>